<name>A0A2N7VYI8_9BURK</name>
<dbReference type="GO" id="GO:0005524">
    <property type="term" value="F:ATP binding"/>
    <property type="evidence" value="ECO:0007669"/>
    <property type="project" value="UniProtKB-KW"/>
</dbReference>
<keyword evidence="1" id="KW-0813">Transport</keyword>
<dbReference type="CDD" id="cd03219">
    <property type="entry name" value="ABC_Mj1267_LivG_branched"/>
    <property type="match status" value="1"/>
</dbReference>
<dbReference type="OrthoDB" id="5291558at2"/>
<evidence type="ECO:0000256" key="4">
    <source>
        <dbReference type="ARBA" id="ARBA00022741"/>
    </source>
</evidence>
<protein>
    <submittedName>
        <fullName evidence="8">ABC transporter ATP-binding protein</fullName>
    </submittedName>
    <submittedName>
        <fullName evidence="7">Lipopolysaccharide export system ATP-binding protein LptB</fullName>
        <ecNumber evidence="7">3.6.3.-</ecNumber>
    </submittedName>
</protein>
<dbReference type="Gene3D" id="3.40.50.300">
    <property type="entry name" value="P-loop containing nucleotide triphosphate hydrolases"/>
    <property type="match status" value="1"/>
</dbReference>
<keyword evidence="5 7" id="KW-0067">ATP-binding</keyword>
<keyword evidence="2" id="KW-1003">Cell membrane</keyword>
<dbReference type="PROSITE" id="PS50893">
    <property type="entry name" value="ABC_TRANSPORTER_2"/>
    <property type="match status" value="1"/>
</dbReference>
<dbReference type="RefSeq" id="WP_102636241.1">
    <property type="nucleotide sequence ID" value="NZ_CADIJZ010000038.1"/>
</dbReference>
<dbReference type="GO" id="GO:0016887">
    <property type="term" value="F:ATP hydrolysis activity"/>
    <property type="evidence" value="ECO:0007669"/>
    <property type="project" value="InterPro"/>
</dbReference>
<evidence type="ECO:0000256" key="2">
    <source>
        <dbReference type="ARBA" id="ARBA00022475"/>
    </source>
</evidence>
<evidence type="ECO:0000256" key="5">
    <source>
        <dbReference type="ARBA" id="ARBA00022840"/>
    </source>
</evidence>
<dbReference type="AlphaFoldDB" id="A0A2N7VYI8"/>
<dbReference type="EMBL" id="PNXY01000044">
    <property type="protein sequence ID" value="PMS22224.1"/>
    <property type="molecule type" value="Genomic_DNA"/>
</dbReference>
<dbReference type="SMART" id="SM00382">
    <property type="entry name" value="AAA"/>
    <property type="match status" value="1"/>
</dbReference>
<dbReference type="InterPro" id="IPR027417">
    <property type="entry name" value="P-loop_NTPase"/>
</dbReference>
<reference evidence="7 10" key="2">
    <citation type="submission" date="2020-04" db="EMBL/GenBank/DDBJ databases">
        <authorList>
            <person name="De Canck E."/>
        </authorList>
    </citation>
    <scope>NUCLEOTIDE SEQUENCE [LARGE SCALE GENOMIC DNA]</scope>
    <source>
        <strain evidence="7 10">LMG 27174</strain>
    </source>
</reference>
<organism evidence="7 10">
    <name type="scientific">Paraburkholderia rhynchosiae</name>
    <dbReference type="NCBI Taxonomy" id="487049"/>
    <lineage>
        <taxon>Bacteria</taxon>
        <taxon>Pseudomonadati</taxon>
        <taxon>Pseudomonadota</taxon>
        <taxon>Betaproteobacteria</taxon>
        <taxon>Burkholderiales</taxon>
        <taxon>Burkholderiaceae</taxon>
        <taxon>Paraburkholderia</taxon>
    </lineage>
</organism>
<evidence type="ECO:0000256" key="3">
    <source>
        <dbReference type="ARBA" id="ARBA00022519"/>
    </source>
</evidence>
<evidence type="ECO:0000313" key="10">
    <source>
        <dbReference type="Proteomes" id="UP000494205"/>
    </source>
</evidence>
<dbReference type="Pfam" id="PF00005">
    <property type="entry name" value="ABC_tran"/>
    <property type="match status" value="1"/>
</dbReference>
<evidence type="ECO:0000256" key="1">
    <source>
        <dbReference type="ARBA" id="ARBA00022448"/>
    </source>
</evidence>
<sequence>MSNDGSFLLRTRGLSRRFGGLLAVSDLNLDIRKGEILGLIGPNGAGKSTTFNLISGFIKPSAGKLEIFGRECTGWSPTKISRMGLVRTFQHSSYMRTMTVRDNILLGTVHGMARASQTERKLRVEETADILGVTPYLESLAGTLPHGIQRLVSIAIAFAARPKLLCLDEPLTGLNQTEVVSTLDVFRAIRREFDCTILLVEHNMKAVMSVCDRLVVLHHGQQLATGTPAEIRTNEHVIAAYLGKRHDK</sequence>
<dbReference type="PANTHER" id="PTHR45772">
    <property type="entry name" value="CONSERVED COMPONENT OF ABC TRANSPORTER FOR NATURAL AMINO ACIDS-RELATED"/>
    <property type="match status" value="1"/>
</dbReference>
<proteinExistence type="predicted"/>
<dbReference type="EC" id="3.6.3.-" evidence="7"/>
<keyword evidence="3" id="KW-0472">Membrane</keyword>
<reference evidence="8 9" key="1">
    <citation type="submission" date="2018-01" db="EMBL/GenBank/DDBJ databases">
        <title>Whole genome analyses suggest that Burkholderia sensu lato contains two further novel genera in the rhizoxinica-symbiotica group Mycetohabitans gen. nov., and Trinickia gen. nov.: implications for the evolution of diazotrophy and nodulation in the Burkholderiaceae.</title>
        <authorList>
            <person name="Estrada-de los Santos P."/>
            <person name="Palmer M."/>
            <person name="Chavez-Ramirez B."/>
            <person name="Beukes C."/>
            <person name="Steenkamp E.T."/>
            <person name="Hirsch A.M."/>
            <person name="Manyaka P."/>
            <person name="Maluk M."/>
            <person name="Lafos M."/>
            <person name="Crook M."/>
            <person name="Gross E."/>
            <person name="Simon M.F."/>
            <person name="Bueno dos Reis Junior F."/>
            <person name="Poole P.S."/>
            <person name="Venter S.N."/>
            <person name="James E.K."/>
        </authorList>
    </citation>
    <scope>NUCLEOTIDE SEQUENCE [LARGE SCALE GENOMIC DNA]</scope>
    <source>
        <strain evidence="8 9">WSM 3937</strain>
    </source>
</reference>
<dbReference type="InterPro" id="IPR003439">
    <property type="entry name" value="ABC_transporter-like_ATP-bd"/>
</dbReference>
<keyword evidence="4" id="KW-0547">Nucleotide-binding</keyword>
<dbReference type="InterPro" id="IPR051120">
    <property type="entry name" value="ABC_AA/LPS_Transport"/>
</dbReference>
<evidence type="ECO:0000313" key="8">
    <source>
        <dbReference type="EMBL" id="PMS22224.1"/>
    </source>
</evidence>
<feature type="domain" description="ABC transporter" evidence="6">
    <location>
        <begin position="9"/>
        <end position="244"/>
    </location>
</feature>
<dbReference type="InterPro" id="IPR003593">
    <property type="entry name" value="AAA+_ATPase"/>
</dbReference>
<dbReference type="InterPro" id="IPR032823">
    <property type="entry name" value="BCA_ABC_TP_C"/>
</dbReference>
<dbReference type="SUPFAM" id="SSF52540">
    <property type="entry name" value="P-loop containing nucleoside triphosphate hydrolases"/>
    <property type="match status" value="1"/>
</dbReference>
<dbReference type="Proteomes" id="UP000235659">
    <property type="component" value="Unassembled WGS sequence"/>
</dbReference>
<dbReference type="Pfam" id="PF12399">
    <property type="entry name" value="BCA_ABC_TP_C"/>
    <property type="match status" value="1"/>
</dbReference>
<dbReference type="GO" id="GO:0005886">
    <property type="term" value="C:plasma membrane"/>
    <property type="evidence" value="ECO:0007669"/>
    <property type="project" value="TreeGrafter"/>
</dbReference>
<accession>A0A2N7VYI8</accession>
<evidence type="ECO:0000259" key="6">
    <source>
        <dbReference type="PROSITE" id="PS50893"/>
    </source>
</evidence>
<gene>
    <name evidence="7" type="primary">lptB_5</name>
    <name evidence="8" type="ORF">C0Z16_33190</name>
    <name evidence="7" type="ORF">LMG27174_06472</name>
</gene>
<dbReference type="Proteomes" id="UP000494205">
    <property type="component" value="Unassembled WGS sequence"/>
</dbReference>
<dbReference type="EMBL" id="CADIJZ010000038">
    <property type="protein sequence ID" value="CAB3738493.1"/>
    <property type="molecule type" value="Genomic_DNA"/>
</dbReference>
<keyword evidence="7" id="KW-0378">Hydrolase</keyword>
<evidence type="ECO:0000313" key="7">
    <source>
        <dbReference type="EMBL" id="CAB3738493.1"/>
    </source>
</evidence>
<keyword evidence="3" id="KW-0997">Cell inner membrane</keyword>
<keyword evidence="9" id="KW-1185">Reference proteome</keyword>
<evidence type="ECO:0000313" key="9">
    <source>
        <dbReference type="Proteomes" id="UP000235659"/>
    </source>
</evidence>